<protein>
    <submittedName>
        <fullName evidence="1">Uncharacterized protein</fullName>
    </submittedName>
</protein>
<evidence type="ECO:0000313" key="3">
    <source>
        <dbReference type="Proteomes" id="UP000185736"/>
    </source>
</evidence>
<organism evidence="1 3">
    <name type="scientific">Actinomyces oris</name>
    <dbReference type="NCBI Taxonomy" id="544580"/>
    <lineage>
        <taxon>Bacteria</taxon>
        <taxon>Bacillati</taxon>
        <taxon>Actinomycetota</taxon>
        <taxon>Actinomycetes</taxon>
        <taxon>Actinomycetales</taxon>
        <taxon>Actinomycetaceae</taxon>
        <taxon>Actinomyces</taxon>
    </lineage>
</organism>
<dbReference type="EMBL" id="MSGO01000015">
    <property type="protein sequence ID" value="OLL15172.1"/>
    <property type="molecule type" value="Genomic_DNA"/>
</dbReference>
<comment type="caution">
    <text evidence="1">The sequence shown here is derived from an EMBL/GenBank/DDBJ whole genome shotgun (WGS) entry which is preliminary data.</text>
</comment>
<dbReference type="RefSeq" id="WP_075248860.1">
    <property type="nucleotide sequence ID" value="NZ_MSGO01000015.1"/>
</dbReference>
<dbReference type="Proteomes" id="UP000186855">
    <property type="component" value="Unassembled WGS sequence"/>
</dbReference>
<evidence type="ECO:0000313" key="1">
    <source>
        <dbReference type="EMBL" id="OLL15172.1"/>
    </source>
</evidence>
<reference evidence="3 4" key="1">
    <citation type="submission" date="2016-12" db="EMBL/GenBank/DDBJ databases">
        <title>Genomic comparison of strains in the 'Actinomyces naeslundii' group.</title>
        <authorList>
            <person name="Mughal S.R."/>
            <person name="Do T."/>
            <person name="Gilbert S.C."/>
            <person name="Witherden E.A."/>
            <person name="Didelot X."/>
            <person name="Beighton D."/>
        </authorList>
    </citation>
    <scope>NUCLEOTIDE SEQUENCE [LARGE SCALE GENOMIC DNA]</scope>
    <source>
        <strain evidence="2 4">S24V</strain>
        <strain evidence="1 3">S64C</strain>
    </source>
</reference>
<dbReference type="AlphaFoldDB" id="A0A1Q8I226"/>
<accession>A0A1Q8I226</accession>
<dbReference type="Proteomes" id="UP000185736">
    <property type="component" value="Unassembled WGS sequence"/>
</dbReference>
<name>A0A1Q8I226_9ACTO</name>
<proteinExistence type="predicted"/>
<evidence type="ECO:0000313" key="4">
    <source>
        <dbReference type="Proteomes" id="UP000186855"/>
    </source>
</evidence>
<gene>
    <name evidence="2" type="ORF">BKH30_07215</name>
    <name evidence="1" type="ORF">BKH32_04675</name>
</gene>
<dbReference type="EMBL" id="MSKI01000073">
    <property type="protein sequence ID" value="OLO52167.1"/>
    <property type="molecule type" value="Genomic_DNA"/>
</dbReference>
<evidence type="ECO:0000313" key="2">
    <source>
        <dbReference type="EMBL" id="OLO52167.1"/>
    </source>
</evidence>
<sequence length="141" mass="16220">MSVSFLFPELSTKQTIIDGNRFLTEANKKWPGSRVLRWGEGERQTDVDIIINPDDMAVTVSHFRDNKLISADGALDFEEAANIAVWVRSLNPDPNLVLWFTTSVFDGHTVLTPGITQQQVIDQWVDHREHDPYLEYPQYFQ</sequence>